<proteinExistence type="predicted"/>
<dbReference type="Gene3D" id="3.40.50.720">
    <property type="entry name" value="NAD(P)-binding Rossmann-like Domain"/>
    <property type="match status" value="1"/>
</dbReference>
<dbReference type="Gene3D" id="3.40.50.10860">
    <property type="entry name" value="Leucine Dehydrogenase, chain A, domain 1"/>
    <property type="match status" value="1"/>
</dbReference>
<organism evidence="5 6">
    <name type="scientific">Kitasatospora viridis</name>
    <dbReference type="NCBI Taxonomy" id="281105"/>
    <lineage>
        <taxon>Bacteria</taxon>
        <taxon>Bacillati</taxon>
        <taxon>Actinomycetota</taxon>
        <taxon>Actinomycetes</taxon>
        <taxon>Kitasatosporales</taxon>
        <taxon>Streptomycetaceae</taxon>
        <taxon>Kitasatospora</taxon>
    </lineage>
</organism>
<comment type="caution">
    <text evidence="5">The sequence shown here is derived from an EMBL/GenBank/DDBJ whole genome shotgun (WGS) entry which is preliminary data.</text>
</comment>
<reference evidence="5 6" key="1">
    <citation type="submission" date="2019-06" db="EMBL/GenBank/DDBJ databases">
        <title>Sequencing the genomes of 1000 actinobacteria strains.</title>
        <authorList>
            <person name="Klenk H.-P."/>
        </authorList>
    </citation>
    <scope>NUCLEOTIDE SEQUENCE [LARGE SCALE GENOMIC DNA]</scope>
    <source>
        <strain evidence="5 6">DSM 44826</strain>
    </source>
</reference>
<dbReference type="GO" id="GO:0004764">
    <property type="term" value="F:shikimate 3-dehydrogenase (NADP+) activity"/>
    <property type="evidence" value="ECO:0007669"/>
    <property type="project" value="InterPro"/>
</dbReference>
<dbReference type="SUPFAM" id="SSF51735">
    <property type="entry name" value="NAD(P)-binding Rossmann-fold domains"/>
    <property type="match status" value="1"/>
</dbReference>
<dbReference type="GO" id="GO:0019632">
    <property type="term" value="P:shikimate metabolic process"/>
    <property type="evidence" value="ECO:0007669"/>
    <property type="project" value="TreeGrafter"/>
</dbReference>
<dbReference type="Pfam" id="PF08501">
    <property type="entry name" value="Shikimate_dh_N"/>
    <property type="match status" value="1"/>
</dbReference>
<gene>
    <name evidence="5" type="ORF">FHX73_11128</name>
</gene>
<protein>
    <submittedName>
        <fullName evidence="5">Shikimate dehydrogenase</fullName>
    </submittedName>
</protein>
<dbReference type="PANTHER" id="PTHR21089:SF1">
    <property type="entry name" value="BIFUNCTIONAL 3-DEHYDROQUINATE DEHYDRATASE_SHIKIMATE DEHYDROGENASE, CHLOROPLASTIC"/>
    <property type="match status" value="1"/>
</dbReference>
<keyword evidence="2" id="KW-0057">Aromatic amino acid biosynthesis</keyword>
<dbReference type="EMBL" id="VIWT01000001">
    <property type="protein sequence ID" value="TWF96363.1"/>
    <property type="molecule type" value="Genomic_DNA"/>
</dbReference>
<dbReference type="InterPro" id="IPR046346">
    <property type="entry name" value="Aminoacid_DH-like_N_sf"/>
</dbReference>
<dbReference type="InterPro" id="IPR013708">
    <property type="entry name" value="Shikimate_DH-bd_N"/>
</dbReference>
<evidence type="ECO:0000313" key="6">
    <source>
        <dbReference type="Proteomes" id="UP000317940"/>
    </source>
</evidence>
<feature type="domain" description="Shikimate dehydrogenase substrate binding N-terminal" evidence="3">
    <location>
        <begin position="7"/>
        <end position="92"/>
    </location>
</feature>
<sequence length="275" mass="28670">MHHRAAVLGSPIAHSLSPVLHNAGYAALGLTDWEYGRFEVDEAGLPAFVEGLAVRRDGWAGCSLTMPLKRAVIPLLDEVGEAALAVDAVNTLVFEPDGRRRGDNTDVPGLVAALRERGIERVERAAVLGAGATASSALAALAQLTDGEVTVYVRSPERAREMRELGERLGLTVLAADWADGARALEAPLTVSTTPVGATDAFAERLTATPGALFDVLYHPWPTALAAACAARGATVLGGLDLLVHQAVLQFEQFTGVPEGPLAAMRAAGEAALRG</sequence>
<dbReference type="AlphaFoldDB" id="A0A561UAI2"/>
<dbReference type="Pfam" id="PF18317">
    <property type="entry name" value="SDH_C"/>
    <property type="match status" value="1"/>
</dbReference>
<dbReference type="InterPro" id="IPR036291">
    <property type="entry name" value="NAD(P)-bd_dom_sf"/>
</dbReference>
<dbReference type="RefSeq" id="WP_145902733.1">
    <property type="nucleotide sequence ID" value="NZ_BAAAMZ010000020.1"/>
</dbReference>
<dbReference type="NCBIfam" id="NF001311">
    <property type="entry name" value="PRK00258.1-3"/>
    <property type="match status" value="1"/>
</dbReference>
<dbReference type="GO" id="GO:0005829">
    <property type="term" value="C:cytosol"/>
    <property type="evidence" value="ECO:0007669"/>
    <property type="project" value="TreeGrafter"/>
</dbReference>
<keyword evidence="2" id="KW-0028">Amino-acid biosynthesis</keyword>
<dbReference type="InterPro" id="IPR041121">
    <property type="entry name" value="SDH_C"/>
</dbReference>
<dbReference type="GO" id="GO:0009073">
    <property type="term" value="P:aromatic amino acid family biosynthetic process"/>
    <property type="evidence" value="ECO:0007669"/>
    <property type="project" value="UniProtKB-KW"/>
</dbReference>
<dbReference type="SUPFAM" id="SSF53223">
    <property type="entry name" value="Aminoacid dehydrogenase-like, N-terminal domain"/>
    <property type="match status" value="1"/>
</dbReference>
<feature type="domain" description="SDH C-terminal" evidence="4">
    <location>
        <begin position="239"/>
        <end position="268"/>
    </location>
</feature>
<dbReference type="PANTHER" id="PTHR21089">
    <property type="entry name" value="SHIKIMATE DEHYDROGENASE"/>
    <property type="match status" value="1"/>
</dbReference>
<accession>A0A561UAI2</accession>
<dbReference type="InterPro" id="IPR022893">
    <property type="entry name" value="Shikimate_DH_fam"/>
</dbReference>
<evidence type="ECO:0000259" key="3">
    <source>
        <dbReference type="Pfam" id="PF08501"/>
    </source>
</evidence>
<dbReference type="GO" id="GO:0009423">
    <property type="term" value="P:chorismate biosynthetic process"/>
    <property type="evidence" value="ECO:0007669"/>
    <property type="project" value="TreeGrafter"/>
</dbReference>
<keyword evidence="6" id="KW-1185">Reference proteome</keyword>
<evidence type="ECO:0000256" key="2">
    <source>
        <dbReference type="ARBA" id="ARBA00023141"/>
    </source>
</evidence>
<evidence type="ECO:0000259" key="4">
    <source>
        <dbReference type="Pfam" id="PF18317"/>
    </source>
</evidence>
<evidence type="ECO:0000313" key="5">
    <source>
        <dbReference type="EMBL" id="TWF96363.1"/>
    </source>
</evidence>
<evidence type="ECO:0000256" key="1">
    <source>
        <dbReference type="ARBA" id="ARBA00004871"/>
    </source>
</evidence>
<dbReference type="GO" id="GO:0050661">
    <property type="term" value="F:NADP binding"/>
    <property type="evidence" value="ECO:0007669"/>
    <property type="project" value="TreeGrafter"/>
</dbReference>
<dbReference type="OrthoDB" id="9776868at2"/>
<name>A0A561UAI2_9ACTN</name>
<comment type="pathway">
    <text evidence="1">Metabolic intermediate biosynthesis; chorismate biosynthesis; chorismate from D-erythrose 4-phosphate and phosphoenolpyruvate: step 4/7.</text>
</comment>
<dbReference type="Proteomes" id="UP000317940">
    <property type="component" value="Unassembled WGS sequence"/>
</dbReference>